<feature type="transmembrane region" description="Helical" evidence="1">
    <location>
        <begin position="20"/>
        <end position="40"/>
    </location>
</feature>
<keyword evidence="1" id="KW-0812">Transmembrane</keyword>
<evidence type="ECO:0000256" key="1">
    <source>
        <dbReference type="SAM" id="Phobius"/>
    </source>
</evidence>
<organism evidence="2 4">
    <name type="scientific">Candidatus Chlorohelix allophototropha</name>
    <dbReference type="NCBI Taxonomy" id="3003348"/>
    <lineage>
        <taxon>Bacteria</taxon>
        <taxon>Bacillati</taxon>
        <taxon>Chloroflexota</taxon>
        <taxon>Chloroflexia</taxon>
        <taxon>Candidatus Chloroheliales</taxon>
        <taxon>Candidatus Chloroheliaceae</taxon>
        <taxon>Candidatus Chlorohelix</taxon>
    </lineage>
</organism>
<accession>A0A8T7LV57</accession>
<keyword evidence="1" id="KW-0472">Membrane</keyword>
<reference evidence="3" key="2">
    <citation type="journal article" date="2024" name="Nature">
        <title>Anoxygenic phototroph of the Chloroflexota uses a type I reaction centre.</title>
        <authorList>
            <person name="Tsuji J.M."/>
            <person name="Shaw N.A."/>
            <person name="Nagashima S."/>
            <person name="Venkiteswaran J.J."/>
            <person name="Schiff S.L."/>
            <person name="Watanabe T."/>
            <person name="Fukui M."/>
            <person name="Hanada S."/>
            <person name="Tank M."/>
            <person name="Neufeld J.D."/>
        </authorList>
    </citation>
    <scope>NUCLEOTIDE SEQUENCE</scope>
    <source>
        <strain evidence="3">L227-S17</strain>
    </source>
</reference>
<proteinExistence type="predicted"/>
<evidence type="ECO:0000313" key="5">
    <source>
        <dbReference type="Proteomes" id="UP001431572"/>
    </source>
</evidence>
<evidence type="ECO:0008006" key="6">
    <source>
        <dbReference type="Google" id="ProtNLM"/>
    </source>
</evidence>
<keyword evidence="5" id="KW-1185">Reference proteome</keyword>
<feature type="transmembrane region" description="Helical" evidence="1">
    <location>
        <begin position="314"/>
        <end position="331"/>
    </location>
</feature>
<dbReference type="Proteomes" id="UP001431572">
    <property type="component" value="Chromosome 1"/>
</dbReference>
<keyword evidence="1" id="KW-1133">Transmembrane helix</keyword>
<sequence>MVRVRAQTAKLATWAARYHWVVALLAYTLLSIIITFPFVFHLNDSKLGPTFEGDMLFSSWQLWWFQHALSTGQDPNYTNYLFALLPQVAVLIQHQANMVLGLFFMYFMSPFGAINLTILVGFVFSGFTMYLLAAEFVSNKLACFVAGFLFDFCTYHFYRAEYHLGLATLYALPFMVWRIFIFYKKPTIANALLASLGLSLLILTDQYLMAYFLLPFAILFLLGKLLSDFKWFKIKNNLLLGGLILIVTCVLCFLPLSVYLKIDPDVQAAFKNASQGTTYSLSADLLSFFVPDQTNFLFGNNSSIIYHNFTSEEISSYLGFVAIILGIGAFLPRSNRHKNSLFWLIFGFSGLLLSLGPAIQIGGVSYRELPFYNWIYGWSALSFFRAPDRMAIVPMFALALLSAYSSNSLFLWLAKKRAPLYFAPLLAALVMSLSLVEHLPYSFPYPIVKIPNSPLYQIMAQDKEPGKVLDLPVFPYANYQYYQTLHQRPIVTGYLSRTTTQAWDSVETLPNLPQLYSDKWYSFLDLTQREIYPVEEGFKAGLQQNNIRYVVLHRNSGEAIYPKLYQFLLEKLGAPFYDNNQEGFAAWKIESGQPLESEKFRFRLVSGWAFGEMTLLKDGVVERPVLQSGVLSLYSPREVSRSLSVEIRPFDEPKTIQVRLNGAVVATVKAEQPSQIYTIDLKNLALQKGDNSLEIVSLEACHIYHNGVCRSFGVRNVQFTDSLALTPLSHKG</sequence>
<evidence type="ECO:0000313" key="3">
    <source>
        <dbReference type="EMBL" id="WJW66647.1"/>
    </source>
</evidence>
<dbReference type="AlphaFoldDB" id="A0A8T7LV57"/>
<feature type="transmembrane region" description="Helical" evidence="1">
    <location>
        <begin position="391"/>
        <end position="413"/>
    </location>
</feature>
<feature type="transmembrane region" description="Helical" evidence="1">
    <location>
        <begin position="187"/>
        <end position="203"/>
    </location>
</feature>
<feature type="transmembrane region" description="Helical" evidence="1">
    <location>
        <begin position="113"/>
        <end position="134"/>
    </location>
</feature>
<feature type="transmembrane region" description="Helical" evidence="1">
    <location>
        <begin position="141"/>
        <end position="158"/>
    </location>
</feature>
<protein>
    <recommendedName>
        <fullName evidence="6">Glycosyltransferase RgtA/B/C/D-like domain-containing protein</fullName>
    </recommendedName>
</protein>
<gene>
    <name evidence="2" type="ORF">HXX08_02690</name>
    <name evidence="3" type="ORF">OZ401_002458</name>
</gene>
<feature type="transmembrane region" description="Helical" evidence="1">
    <location>
        <begin position="164"/>
        <end position="180"/>
    </location>
</feature>
<dbReference type="Proteomes" id="UP000521676">
    <property type="component" value="Unassembled WGS sequence"/>
</dbReference>
<dbReference type="EMBL" id="CP128399">
    <property type="protein sequence ID" value="WJW66647.1"/>
    <property type="molecule type" value="Genomic_DNA"/>
</dbReference>
<name>A0A8T7LV57_9CHLR</name>
<feature type="transmembrane region" description="Helical" evidence="1">
    <location>
        <begin position="209"/>
        <end position="226"/>
    </location>
</feature>
<feature type="transmembrane region" description="Helical" evidence="1">
    <location>
        <begin position="238"/>
        <end position="260"/>
    </location>
</feature>
<evidence type="ECO:0000313" key="2">
    <source>
        <dbReference type="EMBL" id="NWJ44763.1"/>
    </source>
</evidence>
<evidence type="ECO:0000313" key="4">
    <source>
        <dbReference type="Proteomes" id="UP000521676"/>
    </source>
</evidence>
<feature type="transmembrane region" description="Helical" evidence="1">
    <location>
        <begin position="420"/>
        <end position="441"/>
    </location>
</feature>
<dbReference type="RefSeq" id="WP_341468540.1">
    <property type="nucleotide sequence ID" value="NZ_CP128399.1"/>
</dbReference>
<dbReference type="EMBL" id="JACATZ010000001">
    <property type="protein sequence ID" value="NWJ44763.1"/>
    <property type="molecule type" value="Genomic_DNA"/>
</dbReference>
<reference evidence="2 4" key="1">
    <citation type="submission" date="2020-06" db="EMBL/GenBank/DDBJ databases">
        <title>Anoxygenic phototrophic Chloroflexota member uses a Type I reaction center.</title>
        <authorList>
            <person name="Tsuji J.M."/>
            <person name="Shaw N.A."/>
            <person name="Nagashima S."/>
            <person name="Venkiteswaran J."/>
            <person name="Schiff S.L."/>
            <person name="Hanada S."/>
            <person name="Tank M."/>
            <person name="Neufeld J.D."/>
        </authorList>
    </citation>
    <scope>NUCLEOTIDE SEQUENCE [LARGE SCALE GENOMIC DNA]</scope>
    <source>
        <strain evidence="2">L227-S17</strain>
    </source>
</reference>
<feature type="transmembrane region" description="Helical" evidence="1">
    <location>
        <begin position="343"/>
        <end position="366"/>
    </location>
</feature>